<dbReference type="AlphaFoldDB" id="A0A9Q5B9W0"/>
<accession>A0A9Q5B9W0</accession>
<dbReference type="Proteomes" id="UP000564604">
    <property type="component" value="Unassembled WGS sequence"/>
</dbReference>
<gene>
    <name evidence="1" type="ORF">HBN89_24500</name>
</gene>
<comment type="caution">
    <text evidence="1">The sequence shown here is derived from an EMBL/GenBank/DDBJ whole genome shotgun (WGS) entry which is preliminary data.</text>
</comment>
<reference evidence="1 2" key="1">
    <citation type="journal article" date="2020" name="Front. Microbiol.">
        <title>Genetic Organization of the aprX-lipA2 Operon Affects the Proteolytic Potential of Pseudomonas Species in Milk.</title>
        <authorList>
            <person name="Maier C."/>
            <person name="Huptas C."/>
            <person name="von Neubeck M."/>
            <person name="Scherer S."/>
            <person name="Wenning M."/>
            <person name="Lucking G."/>
        </authorList>
    </citation>
    <scope>NUCLEOTIDE SEQUENCE [LARGE SCALE GENOMIC DNA]</scope>
    <source>
        <strain evidence="1 2">WS 5094</strain>
    </source>
</reference>
<organism evidence="1 2">
    <name type="scientific">Pseudomonas fragi</name>
    <dbReference type="NCBI Taxonomy" id="296"/>
    <lineage>
        <taxon>Bacteria</taxon>
        <taxon>Pseudomonadati</taxon>
        <taxon>Pseudomonadota</taxon>
        <taxon>Gammaproteobacteria</taxon>
        <taxon>Pseudomonadales</taxon>
        <taxon>Pseudomonadaceae</taxon>
        <taxon>Pseudomonas</taxon>
    </lineage>
</organism>
<evidence type="ECO:0000313" key="2">
    <source>
        <dbReference type="Proteomes" id="UP000564604"/>
    </source>
</evidence>
<sequence length="237" mass="27170">MSYINLPSDQQAAISDVDETVLRAAVHKCLDEERVGPIHSFGFSNCGPYVATKFHGFQQAVAEYSKAKSHAKRERTRQVALRAGSDLVHAVQQMKVRLETERQEGELFYIDDQIMPPFFLSKRLSVRVPFRWRAPQSADWNYGQLTFVYDFSSQPNYTQLPPKRKPSASKVTRDLEDRLFEEWEHLKMQALFSLREFFRKGGDGDAVPEVFSVRPSPHGGGLNNFSCNFWQHESPAP</sequence>
<proteinExistence type="predicted"/>
<evidence type="ECO:0000313" key="1">
    <source>
        <dbReference type="EMBL" id="NNB52381.1"/>
    </source>
</evidence>
<name>A0A9Q5B9W0_PSEFR</name>
<dbReference type="RefSeq" id="WP_169907993.1">
    <property type="nucleotide sequence ID" value="NZ_JAAQYX010000061.1"/>
</dbReference>
<dbReference type="EMBL" id="JAAQYX010000061">
    <property type="protein sequence ID" value="NNB52381.1"/>
    <property type="molecule type" value="Genomic_DNA"/>
</dbReference>
<protein>
    <submittedName>
        <fullName evidence="1">Uncharacterized protein</fullName>
    </submittedName>
</protein>